<dbReference type="InterPro" id="IPR004808">
    <property type="entry name" value="AP_endonuc_1"/>
</dbReference>
<feature type="binding site" evidence="10">
    <location>
        <position position="37"/>
    </location>
    <ligand>
        <name>Mg(2+)</name>
        <dbReference type="ChEBI" id="CHEBI:18420"/>
        <label>1</label>
    </ligand>
</feature>
<feature type="binding site" evidence="10">
    <location>
        <position position="326"/>
    </location>
    <ligand>
        <name>Mg(2+)</name>
        <dbReference type="ChEBI" id="CHEBI:18420"/>
        <label>1</label>
    </ligand>
</feature>
<feature type="domain" description="GRF-type" evidence="14">
    <location>
        <begin position="590"/>
        <end position="638"/>
    </location>
</feature>
<feature type="compositionally biased region" description="Basic and acidic residues" evidence="13">
    <location>
        <begin position="513"/>
        <end position="535"/>
    </location>
</feature>
<keyword evidence="16 17" id="KW-0456">Lyase</keyword>
<dbReference type="Gene3D" id="3.60.10.10">
    <property type="entry name" value="Endonuclease/exonuclease/phosphatase"/>
    <property type="match status" value="1"/>
</dbReference>
<evidence type="ECO:0000256" key="9">
    <source>
        <dbReference type="PIRSR" id="PIRSR604808-1"/>
    </source>
</evidence>
<evidence type="ECO:0000256" key="5">
    <source>
        <dbReference type="ARBA" id="ARBA00022801"/>
    </source>
</evidence>
<protein>
    <recommendedName>
        <fullName evidence="2">DNA-(apurinic or apyrimidinic site) endonuclease 2</fullName>
    </recommendedName>
</protein>
<keyword evidence="15" id="KW-1185">Reference proteome</keyword>
<keyword evidence="10" id="KW-0464">Manganese</keyword>
<evidence type="ECO:0000313" key="16">
    <source>
        <dbReference type="RefSeq" id="XP_010935073.1"/>
    </source>
</evidence>
<feature type="active site" description="Proton donor/acceptor" evidence="9">
    <location>
        <position position="198"/>
    </location>
</feature>
<dbReference type="RefSeq" id="XP_010935073.1">
    <property type="nucleotide sequence ID" value="XM_010936771.2"/>
</dbReference>
<dbReference type="InterPro" id="IPR036691">
    <property type="entry name" value="Endo/exonu/phosph_ase_sf"/>
</dbReference>
<comment type="similarity">
    <text evidence="1">Belongs to the DNA repair enzymes AP/ExoA family.</text>
</comment>
<dbReference type="PANTHER" id="PTHR22748">
    <property type="entry name" value="AP ENDONUCLEASE"/>
    <property type="match status" value="1"/>
</dbReference>
<dbReference type="GeneID" id="105055065"/>
<dbReference type="GO" id="GO:0005634">
    <property type="term" value="C:nucleus"/>
    <property type="evidence" value="ECO:0007669"/>
    <property type="project" value="TreeGrafter"/>
</dbReference>
<evidence type="ECO:0000256" key="12">
    <source>
        <dbReference type="PROSITE-ProRule" id="PRU01343"/>
    </source>
</evidence>
<dbReference type="Proteomes" id="UP000504607">
    <property type="component" value="Chromosome 12"/>
</dbReference>
<dbReference type="InterPro" id="IPR005135">
    <property type="entry name" value="Endo/exonuclease/phosphatase"/>
</dbReference>
<dbReference type="GO" id="GO:0003906">
    <property type="term" value="F:DNA-(apurinic or apyrimidinic site) endonuclease activity"/>
    <property type="evidence" value="ECO:0007669"/>
    <property type="project" value="TreeGrafter"/>
</dbReference>
<dbReference type="GO" id="GO:0008311">
    <property type="term" value="F:double-stranded DNA 3'-5' DNA exonuclease activity"/>
    <property type="evidence" value="ECO:0007669"/>
    <property type="project" value="TreeGrafter"/>
</dbReference>
<evidence type="ECO:0000256" key="10">
    <source>
        <dbReference type="PIRSR" id="PIRSR604808-2"/>
    </source>
</evidence>
<reference evidence="16 17" key="1">
    <citation type="submission" date="2025-04" db="UniProtKB">
        <authorList>
            <consortium name="RefSeq"/>
        </authorList>
    </citation>
    <scope>IDENTIFICATION</scope>
</reference>
<dbReference type="AlphaFoldDB" id="A0A6I9S0D3"/>
<dbReference type="GO" id="GO:0008270">
    <property type="term" value="F:zinc ion binding"/>
    <property type="evidence" value="ECO:0007669"/>
    <property type="project" value="UniProtKB-KW"/>
</dbReference>
<feature type="binding site" evidence="10">
    <location>
        <position position="198"/>
    </location>
    <ligand>
        <name>Mg(2+)</name>
        <dbReference type="ChEBI" id="CHEBI:18420"/>
        <label>1</label>
    </ligand>
</feature>
<dbReference type="GO" id="GO:0016829">
    <property type="term" value="F:lyase activity"/>
    <property type="evidence" value="ECO:0007669"/>
    <property type="project" value="UniProtKB-KW"/>
</dbReference>
<keyword evidence="4 12" id="KW-0863">Zinc-finger</keyword>
<keyword evidence="5" id="KW-0378">Hydrolase</keyword>
<comment type="cofactor">
    <cofactor evidence="10">
        <name>Mg(2+)</name>
        <dbReference type="ChEBI" id="CHEBI:18420"/>
    </cofactor>
    <cofactor evidence="10">
        <name>Mn(2+)</name>
        <dbReference type="ChEBI" id="CHEBI:29035"/>
    </cofactor>
    <text evidence="10">Probably binds two magnesium or manganese ions per subunit.</text>
</comment>
<dbReference type="SUPFAM" id="SSF56219">
    <property type="entry name" value="DNase I-like"/>
    <property type="match status" value="1"/>
</dbReference>
<feature type="active site" description="Proton acceptor" evidence="9">
    <location>
        <position position="327"/>
    </location>
</feature>
<keyword evidence="3 10" id="KW-0479">Metal-binding</keyword>
<proteinExistence type="inferred from homology"/>
<evidence type="ECO:0000256" key="4">
    <source>
        <dbReference type="ARBA" id="ARBA00022771"/>
    </source>
</evidence>
<evidence type="ECO:0000256" key="7">
    <source>
        <dbReference type="ARBA" id="ARBA00022842"/>
    </source>
</evidence>
<dbReference type="PANTHER" id="PTHR22748:SF4">
    <property type="entry name" value="DNA-(APURINIC OR APYRIMIDINIC SITE) ENDONUCLEASE 2"/>
    <property type="match status" value="1"/>
</dbReference>
<dbReference type="Pfam" id="PF03372">
    <property type="entry name" value="Exo_endo_phos"/>
    <property type="match status" value="1"/>
</dbReference>
<accession>A0A6I9S0D3</accession>
<evidence type="ECO:0000256" key="6">
    <source>
        <dbReference type="ARBA" id="ARBA00022833"/>
    </source>
</evidence>
<sequence length="644" mass="72179">MKIVTYNVNGLRQRVSQHGSLLRLLNSLDADIVCFQETKLSRQELSVDLTMAEGYEAFVSCTRTSNKGRTGYSGVATFCRVRSAFSSNEVALPVGAEEGFTGLLECLKKREITRDFLRTPLEVEGLEDITNEDLLKVDSEGRCLITDHGHFALFNIYGPRAEEDDKERIQFKLLFFKMLEKRLESLLTQGKRVFVVGDLNIAPGAIDKCDAEPGFEKNMFRKWLRSLLQECRGPFFDVFRSKHPERKEAYTCFPQCVGAEEFNYGSRIDHILIAGPCLHQNHNSEGHNFLDCHVEVCDIMTQFKRGNSDNTPKWNGGRSSKLEGSDHVPVYVVLRDIPDLSAHDTPSLAVRYIPEVRGWQQTIVSFLMKRKVSSNCKHHSLSNFSSVEDTLIENCGECDECSLDCGTKLQQVNASDVSHSSSQDLPNFNSGGESLNSNVVQGSDITVDGTQNTSLKLKAETARSLSHCKLKLKKKGGYGTSTQLTLTSFFQKPNIVRTIGMENVNTGSSSTPKDTEKSRDDLSHATEGAGKKFTENVEDSSEWNDFSISSHVQEQGYSDPSFSDRKDKDSVAILEWQRIQEKMKKSLPLCKGHREPCVSRSVKKGPNIGRQFYVCARAKGPASNPEANCDHFQWASVKSKEKRR</sequence>
<dbReference type="GO" id="GO:0008081">
    <property type="term" value="F:phosphoric diester hydrolase activity"/>
    <property type="evidence" value="ECO:0007669"/>
    <property type="project" value="TreeGrafter"/>
</dbReference>
<feature type="site" description="Transition state stabilizer" evidence="11">
    <location>
        <position position="200"/>
    </location>
</feature>
<dbReference type="InterPro" id="IPR010666">
    <property type="entry name" value="Znf_GRF"/>
</dbReference>
<keyword evidence="8" id="KW-0539">Nucleus</keyword>
<keyword evidence="7 10" id="KW-0460">Magnesium</keyword>
<dbReference type="KEGG" id="egu:105055065"/>
<feature type="binding site" evidence="10">
    <location>
        <position position="327"/>
    </location>
    <ligand>
        <name>Mg(2+)</name>
        <dbReference type="ChEBI" id="CHEBI:18420"/>
        <label>1</label>
    </ligand>
</feature>
<keyword evidence="6" id="KW-0862">Zinc</keyword>
<gene>
    <name evidence="16 17" type="primary">LOC105055065</name>
</gene>
<organism evidence="15 16">
    <name type="scientific">Elaeis guineensis var. tenera</name>
    <name type="common">Oil palm</name>
    <dbReference type="NCBI Taxonomy" id="51953"/>
    <lineage>
        <taxon>Eukaryota</taxon>
        <taxon>Viridiplantae</taxon>
        <taxon>Streptophyta</taxon>
        <taxon>Embryophyta</taxon>
        <taxon>Tracheophyta</taxon>
        <taxon>Spermatophyta</taxon>
        <taxon>Magnoliopsida</taxon>
        <taxon>Liliopsida</taxon>
        <taxon>Arecaceae</taxon>
        <taxon>Arecoideae</taxon>
        <taxon>Cocoseae</taxon>
        <taxon>Elaeidinae</taxon>
        <taxon>Elaeis</taxon>
    </lineage>
</organism>
<feature type="site" description="Interaction with DNA substrate" evidence="11">
    <location>
        <position position="327"/>
    </location>
</feature>
<evidence type="ECO:0000259" key="14">
    <source>
        <dbReference type="PROSITE" id="PS51999"/>
    </source>
</evidence>
<evidence type="ECO:0000256" key="11">
    <source>
        <dbReference type="PIRSR" id="PIRSR604808-3"/>
    </source>
</evidence>
<dbReference type="GO" id="GO:0006284">
    <property type="term" value="P:base-excision repair"/>
    <property type="evidence" value="ECO:0007669"/>
    <property type="project" value="TreeGrafter"/>
</dbReference>
<evidence type="ECO:0000313" key="15">
    <source>
        <dbReference type="Proteomes" id="UP000504607"/>
    </source>
</evidence>
<dbReference type="FunFam" id="3.60.10.10:FF:000042">
    <property type="entry name" value="DNA-(apurinic or apyrimidinic site) lyase"/>
    <property type="match status" value="1"/>
</dbReference>
<evidence type="ECO:0000256" key="2">
    <source>
        <dbReference type="ARBA" id="ARBA00013541"/>
    </source>
</evidence>
<name>A0A6I9S0D3_ELAGV</name>
<feature type="active site" evidence="9">
    <location>
        <position position="157"/>
    </location>
</feature>
<evidence type="ECO:0000313" key="17">
    <source>
        <dbReference type="RefSeq" id="XP_029123429.1"/>
    </source>
</evidence>
<feature type="binding site" evidence="10">
    <location>
        <position position="7"/>
    </location>
    <ligand>
        <name>Mg(2+)</name>
        <dbReference type="ChEBI" id="CHEBI:18420"/>
        <label>1</label>
    </ligand>
</feature>
<feature type="site" description="Important for catalytic activity" evidence="11">
    <location>
        <position position="269"/>
    </location>
</feature>
<dbReference type="OrthoDB" id="391817at2759"/>
<dbReference type="Pfam" id="PF06839">
    <property type="entry name" value="Zn_ribbon_GRF"/>
    <property type="match status" value="1"/>
</dbReference>
<evidence type="ECO:0000256" key="13">
    <source>
        <dbReference type="SAM" id="MobiDB-lite"/>
    </source>
</evidence>
<evidence type="ECO:0000256" key="3">
    <source>
        <dbReference type="ARBA" id="ARBA00022723"/>
    </source>
</evidence>
<dbReference type="PROSITE" id="PS51999">
    <property type="entry name" value="ZF_GRF"/>
    <property type="match status" value="1"/>
</dbReference>
<feature type="binding site" evidence="10">
    <location>
        <position position="200"/>
    </location>
    <ligand>
        <name>Mg(2+)</name>
        <dbReference type="ChEBI" id="CHEBI:18420"/>
        <label>1</label>
    </ligand>
</feature>
<evidence type="ECO:0000256" key="8">
    <source>
        <dbReference type="ARBA" id="ARBA00023242"/>
    </source>
</evidence>
<feature type="compositionally biased region" description="Polar residues" evidence="13">
    <location>
        <begin position="503"/>
        <end position="512"/>
    </location>
</feature>
<feature type="region of interest" description="Disordered" evidence="13">
    <location>
        <begin position="501"/>
        <end position="538"/>
    </location>
</feature>
<evidence type="ECO:0000256" key="1">
    <source>
        <dbReference type="ARBA" id="ARBA00007092"/>
    </source>
</evidence>
<dbReference type="RefSeq" id="XP_029123429.1">
    <property type="nucleotide sequence ID" value="XM_029267596.1"/>
</dbReference>
<dbReference type="PROSITE" id="PS51435">
    <property type="entry name" value="AP_NUCLEASE_F1_4"/>
    <property type="match status" value="1"/>
</dbReference>